<accession>A0A8S1BC38</accession>
<evidence type="ECO:0000313" key="3">
    <source>
        <dbReference type="Proteomes" id="UP000494106"/>
    </source>
</evidence>
<comment type="caution">
    <text evidence="2">The sequence shown here is derived from an EMBL/GenBank/DDBJ whole genome shotgun (WGS) entry which is preliminary data.</text>
</comment>
<proteinExistence type="predicted"/>
<reference evidence="2 3" key="1">
    <citation type="submission" date="2020-04" db="EMBL/GenBank/DDBJ databases">
        <authorList>
            <person name="Wallbank WR R."/>
            <person name="Pardo Diaz C."/>
            <person name="Kozak K."/>
            <person name="Martin S."/>
            <person name="Jiggins C."/>
            <person name="Moest M."/>
            <person name="Warren A I."/>
            <person name="Byers J.R.P. K."/>
            <person name="Montejo-Kovacevich G."/>
            <person name="Yen C E."/>
        </authorList>
    </citation>
    <scope>NUCLEOTIDE SEQUENCE [LARGE SCALE GENOMIC DNA]</scope>
</reference>
<dbReference type="EMBL" id="CADEBC010000563">
    <property type="protein sequence ID" value="CAB3254461.1"/>
    <property type="molecule type" value="Genomic_DNA"/>
</dbReference>
<dbReference type="AlphaFoldDB" id="A0A8S1BC38"/>
<protein>
    <submittedName>
        <fullName evidence="2">Uncharacterized protein</fullName>
    </submittedName>
</protein>
<organism evidence="2 3">
    <name type="scientific">Arctia plantaginis</name>
    <name type="common">Wood tiger moth</name>
    <name type="synonym">Phalaena plantaginis</name>
    <dbReference type="NCBI Taxonomy" id="874455"/>
    <lineage>
        <taxon>Eukaryota</taxon>
        <taxon>Metazoa</taxon>
        <taxon>Ecdysozoa</taxon>
        <taxon>Arthropoda</taxon>
        <taxon>Hexapoda</taxon>
        <taxon>Insecta</taxon>
        <taxon>Pterygota</taxon>
        <taxon>Neoptera</taxon>
        <taxon>Endopterygota</taxon>
        <taxon>Lepidoptera</taxon>
        <taxon>Glossata</taxon>
        <taxon>Ditrysia</taxon>
        <taxon>Noctuoidea</taxon>
        <taxon>Erebidae</taxon>
        <taxon>Arctiinae</taxon>
        <taxon>Arctia</taxon>
    </lineage>
</organism>
<sequence>MAVDTNTYLAWLSTLARWCASAGEGGGAGLMRARRPQPGAATNDTHYGCGYQHVPGLVEHVGEVVRERGRGRRRGADARAQAAARRRHERHALWLWIPTRTWPG</sequence>
<gene>
    <name evidence="1" type="ORF">APLA_LOCUS14546</name>
    <name evidence="2" type="ORF">APLA_LOCUS14547</name>
</gene>
<dbReference type="EMBL" id="CADEBC010000563">
    <property type="protein sequence ID" value="CAB3254463.1"/>
    <property type="molecule type" value="Genomic_DNA"/>
</dbReference>
<dbReference type="Proteomes" id="UP000494106">
    <property type="component" value="Unassembled WGS sequence"/>
</dbReference>
<evidence type="ECO:0000313" key="1">
    <source>
        <dbReference type="EMBL" id="CAB3254461.1"/>
    </source>
</evidence>
<evidence type="ECO:0000313" key="2">
    <source>
        <dbReference type="EMBL" id="CAB3254463.1"/>
    </source>
</evidence>
<name>A0A8S1BC38_ARCPL</name>
<keyword evidence="3" id="KW-1185">Reference proteome</keyword>